<feature type="compositionally biased region" description="Low complexity" evidence="1">
    <location>
        <begin position="15"/>
        <end position="32"/>
    </location>
</feature>
<dbReference type="Proteomes" id="UP001183586">
    <property type="component" value="Unassembled WGS sequence"/>
</dbReference>
<dbReference type="EMBL" id="JAVREU010000002">
    <property type="protein sequence ID" value="MDT0387552.1"/>
    <property type="molecule type" value="Genomic_DNA"/>
</dbReference>
<feature type="compositionally biased region" description="Pro residues" evidence="1">
    <location>
        <begin position="248"/>
        <end position="262"/>
    </location>
</feature>
<feature type="region of interest" description="Disordered" evidence="1">
    <location>
        <begin position="99"/>
        <end position="408"/>
    </location>
</feature>
<reference evidence="3" key="1">
    <citation type="submission" date="2023-07" db="EMBL/GenBank/DDBJ databases">
        <title>30 novel species of actinomycetes from the DSMZ collection.</title>
        <authorList>
            <person name="Nouioui I."/>
        </authorList>
    </citation>
    <scope>NUCLEOTIDE SEQUENCE [LARGE SCALE GENOMIC DNA]</scope>
    <source>
        <strain evidence="3">DSM 41921</strain>
    </source>
</reference>
<accession>A0ABU2P5X9</accession>
<evidence type="ECO:0000256" key="1">
    <source>
        <dbReference type="SAM" id="MobiDB-lite"/>
    </source>
</evidence>
<evidence type="ECO:0000313" key="2">
    <source>
        <dbReference type="EMBL" id="MDT0387552.1"/>
    </source>
</evidence>
<dbReference type="RefSeq" id="WP_311680400.1">
    <property type="nucleotide sequence ID" value="NZ_JAVREU010000002.1"/>
</dbReference>
<feature type="compositionally biased region" description="Pro residues" evidence="1">
    <location>
        <begin position="141"/>
        <end position="159"/>
    </location>
</feature>
<feature type="compositionally biased region" description="Low complexity" evidence="1">
    <location>
        <begin position="283"/>
        <end position="305"/>
    </location>
</feature>
<feature type="compositionally biased region" description="Pro residues" evidence="1">
    <location>
        <begin position="325"/>
        <end position="337"/>
    </location>
</feature>
<feature type="compositionally biased region" description="Basic and acidic residues" evidence="1">
    <location>
        <begin position="1"/>
        <end position="14"/>
    </location>
</feature>
<keyword evidence="3" id="KW-1185">Reference proteome</keyword>
<gene>
    <name evidence="2" type="ORF">RM641_08960</name>
</gene>
<evidence type="ECO:0000313" key="3">
    <source>
        <dbReference type="Proteomes" id="UP001183586"/>
    </source>
</evidence>
<proteinExistence type="predicted"/>
<comment type="caution">
    <text evidence="2">The sequence shown here is derived from an EMBL/GenBank/DDBJ whole genome shotgun (WGS) entry which is preliminary data.</text>
</comment>
<feature type="region of interest" description="Disordered" evidence="1">
    <location>
        <begin position="1"/>
        <end position="45"/>
    </location>
</feature>
<organism evidence="2 3">
    <name type="scientific">Streptomyces dubilierae</name>
    <dbReference type="NCBI Taxonomy" id="3075533"/>
    <lineage>
        <taxon>Bacteria</taxon>
        <taxon>Bacillati</taxon>
        <taxon>Actinomycetota</taxon>
        <taxon>Actinomycetes</taxon>
        <taxon>Kitasatosporales</taxon>
        <taxon>Streptomycetaceae</taxon>
        <taxon>Streptomyces</taxon>
    </lineage>
</organism>
<name>A0ABU2P5X9_9ACTN</name>
<protein>
    <submittedName>
        <fullName evidence="2">Tetratricopeptide repeat protein</fullName>
    </submittedName>
</protein>
<sequence length="600" mass="60927">MSRLSREKKREQKQAAHAASPAAPIDVHVPGAGPDPGAGGASEGASVGGVRVFAAPGEEIQHAVLGRLHHIALATGHPVLATVHDERIGYVVPLRVDPDGSSHFTSEPLRTPPAGSEDPLPPAPAQTPGSGQAALARGGPAPMPPAGPVHTPPRMPPAGPVHAGDTAGSFPPAFTEPSRQERAETASSTPAGPERPEGDRATHVLRPVPEPAPGTTPTFPLRAVPEPQPSDQPVPTFELRAVQEPAPQDTPPATPQGAPPAMPQGAPQDTPPATPQVAPPATPQDAPQDASPATPPATSQDTPAAMPQDTPAPPGTVAPPTGAFGPPPPMDARPLPGPESGHAPMDVRPLPGPESGHAPMDVRPLPGPESGHAPMGARPLPGSEAGHAPMGVRPLPVPGSTSGGRAEAVPEAALLASDPDPKPTPARGFDAVAEAVLGDEPLGAPGDSAAPALLAEPVARINEAVKEGRIDAAAELADRTVAQASQTLGPEHPEVLRLRELTAYIAYLAGDPLRAFHLSLDLAAARRRAGDAEGAYGNVRSAATAWRAVRDPALGLELGRGLVGLWTELASEGGPAAEEIEELESARARMGRLTARAARS</sequence>
<feature type="compositionally biased region" description="Pro residues" evidence="1">
    <location>
        <begin position="269"/>
        <end position="282"/>
    </location>
</feature>